<protein>
    <submittedName>
        <fullName evidence="3">Uncharacterized protein</fullName>
    </submittedName>
</protein>
<evidence type="ECO:0000313" key="3">
    <source>
        <dbReference type="EMBL" id="KAK5968006.1"/>
    </source>
</evidence>
<keyword evidence="1" id="KW-0175">Coiled coil</keyword>
<comment type="caution">
    <text evidence="3">The sequence shown here is derived from an EMBL/GenBank/DDBJ whole genome shotgun (WGS) entry which is preliminary data.</text>
</comment>
<dbReference type="AlphaFoldDB" id="A0AAN8EW99"/>
<proteinExistence type="predicted"/>
<name>A0AAN8EW99_TRICO</name>
<sequence>QLRDKLWNDIAVLQSELASRAEDKRKKDEKISNLELELKRMRSEHLKLETRRFNEVLELKHKLDMMQTSQMQPLAPTTHGYDFLTKPERDDAPSPASLWEEAPRPMSCNRAATPEEDLLYGAFPAKKAHPRTRRSERAQLSNSPSDREKRKVRTFSSV</sequence>
<keyword evidence="4" id="KW-1185">Reference proteome</keyword>
<feature type="region of interest" description="Disordered" evidence="2">
    <location>
        <begin position="67"/>
        <end position="158"/>
    </location>
</feature>
<reference evidence="3 4" key="1">
    <citation type="submission" date="2019-10" db="EMBL/GenBank/DDBJ databases">
        <title>Assembly and Annotation for the nematode Trichostrongylus colubriformis.</title>
        <authorList>
            <person name="Martin J."/>
        </authorList>
    </citation>
    <scope>NUCLEOTIDE SEQUENCE [LARGE SCALE GENOMIC DNA]</scope>
    <source>
        <strain evidence="3">G859</strain>
        <tissue evidence="3">Whole worm</tissue>
    </source>
</reference>
<evidence type="ECO:0000256" key="1">
    <source>
        <dbReference type="SAM" id="Coils"/>
    </source>
</evidence>
<evidence type="ECO:0000256" key="2">
    <source>
        <dbReference type="SAM" id="MobiDB-lite"/>
    </source>
</evidence>
<evidence type="ECO:0000313" key="4">
    <source>
        <dbReference type="Proteomes" id="UP001331761"/>
    </source>
</evidence>
<accession>A0AAN8EW99</accession>
<dbReference type="Proteomes" id="UP001331761">
    <property type="component" value="Unassembled WGS sequence"/>
</dbReference>
<dbReference type="EMBL" id="WIXE01021824">
    <property type="protein sequence ID" value="KAK5968006.1"/>
    <property type="molecule type" value="Genomic_DNA"/>
</dbReference>
<organism evidence="3 4">
    <name type="scientific">Trichostrongylus colubriformis</name>
    <name type="common">Black scour worm</name>
    <dbReference type="NCBI Taxonomy" id="6319"/>
    <lineage>
        <taxon>Eukaryota</taxon>
        <taxon>Metazoa</taxon>
        <taxon>Ecdysozoa</taxon>
        <taxon>Nematoda</taxon>
        <taxon>Chromadorea</taxon>
        <taxon>Rhabditida</taxon>
        <taxon>Rhabditina</taxon>
        <taxon>Rhabditomorpha</taxon>
        <taxon>Strongyloidea</taxon>
        <taxon>Trichostrongylidae</taxon>
        <taxon>Trichostrongylus</taxon>
    </lineage>
</organism>
<feature type="coiled-coil region" evidence="1">
    <location>
        <begin position="24"/>
        <end position="51"/>
    </location>
</feature>
<feature type="non-terminal residue" evidence="3">
    <location>
        <position position="1"/>
    </location>
</feature>
<gene>
    <name evidence="3" type="ORF">GCK32_018739</name>
</gene>